<evidence type="ECO:0000259" key="6">
    <source>
        <dbReference type="PROSITE" id="PS50850"/>
    </source>
</evidence>
<evidence type="ECO:0000313" key="8">
    <source>
        <dbReference type="Proteomes" id="UP000249324"/>
    </source>
</evidence>
<evidence type="ECO:0000256" key="1">
    <source>
        <dbReference type="ARBA" id="ARBA00004651"/>
    </source>
</evidence>
<dbReference type="Pfam" id="PF07690">
    <property type="entry name" value="MFS_1"/>
    <property type="match status" value="1"/>
</dbReference>
<gene>
    <name evidence="7" type="ORF">DIU77_009065</name>
</gene>
<proteinExistence type="predicted"/>
<feature type="transmembrane region" description="Helical" evidence="5">
    <location>
        <begin position="32"/>
        <end position="52"/>
    </location>
</feature>
<evidence type="ECO:0000256" key="2">
    <source>
        <dbReference type="ARBA" id="ARBA00022692"/>
    </source>
</evidence>
<keyword evidence="2 5" id="KW-0812">Transmembrane</keyword>
<protein>
    <submittedName>
        <fullName evidence="7">MFS transporter</fullName>
    </submittedName>
</protein>
<dbReference type="SUPFAM" id="SSF103473">
    <property type="entry name" value="MFS general substrate transporter"/>
    <property type="match status" value="1"/>
</dbReference>
<dbReference type="GO" id="GO:0005886">
    <property type="term" value="C:plasma membrane"/>
    <property type="evidence" value="ECO:0007669"/>
    <property type="project" value="UniProtKB-SubCell"/>
</dbReference>
<feature type="domain" description="Major facilitator superfamily (MFS) profile" evidence="6">
    <location>
        <begin position="1"/>
        <end position="303"/>
    </location>
</feature>
<dbReference type="AlphaFoldDB" id="A0ABD6FH19"/>
<dbReference type="InterPro" id="IPR052952">
    <property type="entry name" value="MFS-Transporter"/>
</dbReference>
<sequence length="303" mass="30181">MLATAIAVPTCLGVLAVDVTVDLNLGDAGLGLVVSAFWAVTAVAAPVAGRWVDRVGWPAGVRVGALVTAACLASCALVVDSWVALLVVFAISGVGYGLCSPTSNLVVVELVPPARHASVLGMKQTAPPLLMAAAGVTLPWLAHLLGWRAAMAAVLVLPAVVLLLAWRGARGHRARSRSVSRSSPVVRRAERSVIAPMAVAAGLGTFSVATITGFAVLTLVSAGLSPVVAAGVVSGGSLLAVVVRVAAGRFLDTRPASDVTPLLAVMALAGITLGLVAVGVTGLDAGEGAGAPWRAVVVAGVVL</sequence>
<name>A0ABD6FH19_9PSEU</name>
<evidence type="ECO:0000313" key="7">
    <source>
        <dbReference type="EMBL" id="MFO7192377.1"/>
    </source>
</evidence>
<dbReference type="PROSITE" id="PS50850">
    <property type="entry name" value="MFS"/>
    <property type="match status" value="1"/>
</dbReference>
<keyword evidence="3 5" id="KW-1133">Transmembrane helix</keyword>
<feature type="transmembrane region" description="Helical" evidence="5">
    <location>
        <begin position="227"/>
        <end position="247"/>
    </location>
</feature>
<reference evidence="7 8" key="1">
    <citation type="journal article" date="2021" name="BMC Genomics">
        <title>Genome-resolved metagenome and metatranscriptome analyses of thermophilic composting reveal key bacterial players and their metabolic interactions.</title>
        <authorList>
            <person name="Braga L.P.P."/>
            <person name="Pereira R.V."/>
            <person name="Martins L.F."/>
            <person name="Moura L.M.S."/>
            <person name="Sanchez F.B."/>
            <person name="Patane J.S.L."/>
            <person name="da Silva A.M."/>
            <person name="Setubal J.C."/>
        </authorList>
    </citation>
    <scope>NUCLEOTIDE SEQUENCE [LARGE SCALE GENOMIC DNA]</scope>
    <source>
        <strain evidence="7">ZC4RG45</strain>
    </source>
</reference>
<organism evidence="7 8">
    <name type="scientific">Thermocrispum agreste</name>
    <dbReference type="NCBI Taxonomy" id="37925"/>
    <lineage>
        <taxon>Bacteria</taxon>
        <taxon>Bacillati</taxon>
        <taxon>Actinomycetota</taxon>
        <taxon>Actinomycetes</taxon>
        <taxon>Pseudonocardiales</taxon>
        <taxon>Pseudonocardiaceae</taxon>
        <taxon>Thermocrispum</taxon>
    </lineage>
</organism>
<feature type="transmembrane region" description="Helical" evidence="5">
    <location>
        <begin position="197"/>
        <end position="221"/>
    </location>
</feature>
<dbReference type="EMBL" id="QGUI02000094">
    <property type="protein sequence ID" value="MFO7192377.1"/>
    <property type="molecule type" value="Genomic_DNA"/>
</dbReference>
<comment type="caution">
    <text evidence="7">The sequence shown here is derived from an EMBL/GenBank/DDBJ whole genome shotgun (WGS) entry which is preliminary data.</text>
</comment>
<feature type="transmembrane region" description="Helical" evidence="5">
    <location>
        <begin position="145"/>
        <end position="166"/>
    </location>
</feature>
<dbReference type="InterPro" id="IPR020846">
    <property type="entry name" value="MFS_dom"/>
</dbReference>
<feature type="transmembrane region" description="Helical" evidence="5">
    <location>
        <begin position="64"/>
        <end position="91"/>
    </location>
</feature>
<keyword evidence="4 5" id="KW-0472">Membrane</keyword>
<comment type="subcellular location">
    <subcellularLocation>
        <location evidence="1">Cell membrane</location>
        <topology evidence="1">Multi-pass membrane protein</topology>
    </subcellularLocation>
</comment>
<dbReference type="PANTHER" id="PTHR23527:SF1">
    <property type="entry name" value="BLL3282 PROTEIN"/>
    <property type="match status" value="1"/>
</dbReference>
<dbReference type="InterPro" id="IPR036259">
    <property type="entry name" value="MFS_trans_sf"/>
</dbReference>
<dbReference type="InterPro" id="IPR011701">
    <property type="entry name" value="MFS"/>
</dbReference>
<dbReference type="Gene3D" id="1.20.1250.20">
    <property type="entry name" value="MFS general substrate transporter like domains"/>
    <property type="match status" value="1"/>
</dbReference>
<dbReference type="Proteomes" id="UP000249324">
    <property type="component" value="Unassembled WGS sequence"/>
</dbReference>
<feature type="transmembrane region" description="Helical" evidence="5">
    <location>
        <begin position="259"/>
        <end position="283"/>
    </location>
</feature>
<evidence type="ECO:0000256" key="5">
    <source>
        <dbReference type="SAM" id="Phobius"/>
    </source>
</evidence>
<feature type="non-terminal residue" evidence="7">
    <location>
        <position position="303"/>
    </location>
</feature>
<dbReference type="PANTHER" id="PTHR23527">
    <property type="entry name" value="BLL3282 PROTEIN"/>
    <property type="match status" value="1"/>
</dbReference>
<accession>A0ABD6FH19</accession>
<evidence type="ECO:0000256" key="4">
    <source>
        <dbReference type="ARBA" id="ARBA00023136"/>
    </source>
</evidence>
<evidence type="ECO:0000256" key="3">
    <source>
        <dbReference type="ARBA" id="ARBA00022989"/>
    </source>
</evidence>